<dbReference type="InterPro" id="IPR000182">
    <property type="entry name" value="GNAT_dom"/>
</dbReference>
<dbReference type="RefSeq" id="WP_138572060.1">
    <property type="nucleotide sequence ID" value="NZ_CP040818.1"/>
</dbReference>
<dbReference type="InterPro" id="IPR016181">
    <property type="entry name" value="Acyl_CoA_acyltransferase"/>
</dbReference>
<dbReference type="PROSITE" id="PS51186">
    <property type="entry name" value="GNAT"/>
    <property type="match status" value="1"/>
</dbReference>
<reference evidence="2 3" key="1">
    <citation type="submission" date="2019-06" db="EMBL/GenBank/DDBJ databases">
        <title>Genome sequence of Rhodobacteraceae bacterium D4M1.</title>
        <authorList>
            <person name="Cao J."/>
        </authorList>
    </citation>
    <scope>NUCLEOTIDE SEQUENCE [LARGE SCALE GENOMIC DNA]</scope>
    <source>
        <strain evidence="2 3">D4M1</strain>
    </source>
</reference>
<dbReference type="EMBL" id="CP040818">
    <property type="protein sequence ID" value="QDL91889.1"/>
    <property type="molecule type" value="Genomic_DNA"/>
</dbReference>
<dbReference type="Pfam" id="PF18014">
    <property type="entry name" value="Acetyltransf_18"/>
    <property type="match status" value="1"/>
</dbReference>
<dbReference type="PANTHER" id="PTHR47237">
    <property type="entry name" value="SLL0310 PROTEIN"/>
    <property type="match status" value="1"/>
</dbReference>
<dbReference type="InterPro" id="IPR041496">
    <property type="entry name" value="YitH/HolE_GNAT"/>
</dbReference>
<sequence length="278" mass="30304">MMDIRPVRQDEMPLILGWARDEGWNPGLDDAAMFHDADPEGFLVGHIRGEPVAAISVVRQGTSYGFLGLYIVPPKWRRRGLGLEIWKAGMERLEGRVVGLDGVPEQQDNYRLSGFEEAHQSHRYTGLLPSYMGRANVEPVGHRNLAPALSFDRKVAGVQRTTYIGRMLTDSVTRRSVAVVDGGVLHGLATARFCDTGVKIGPLLAYDGDVALQLISGLAPWIGRVPVSIDVPSPNHEGVKLVTGLGLKPVFQTARMYRGPAPKADISRCFGIATLELG</sequence>
<dbReference type="Gene3D" id="3.40.630.30">
    <property type="match status" value="1"/>
</dbReference>
<organism evidence="2 3">
    <name type="scientific">Paroceanicella profunda</name>
    <dbReference type="NCBI Taxonomy" id="2579971"/>
    <lineage>
        <taxon>Bacteria</taxon>
        <taxon>Pseudomonadati</taxon>
        <taxon>Pseudomonadota</taxon>
        <taxon>Alphaproteobacteria</taxon>
        <taxon>Rhodobacterales</taxon>
        <taxon>Paracoccaceae</taxon>
        <taxon>Paroceanicella</taxon>
    </lineage>
</organism>
<dbReference type="SUPFAM" id="SSF55729">
    <property type="entry name" value="Acyl-CoA N-acyltransferases (Nat)"/>
    <property type="match status" value="1"/>
</dbReference>
<keyword evidence="2" id="KW-0808">Transferase</keyword>
<evidence type="ECO:0000313" key="3">
    <source>
        <dbReference type="Proteomes" id="UP000305888"/>
    </source>
</evidence>
<dbReference type="Pfam" id="PF00583">
    <property type="entry name" value="Acetyltransf_1"/>
    <property type="match status" value="1"/>
</dbReference>
<keyword evidence="3" id="KW-1185">Reference proteome</keyword>
<gene>
    <name evidence="2" type="ORF">FDP22_08940</name>
</gene>
<dbReference type="Gene3D" id="3.40.630.90">
    <property type="match status" value="1"/>
</dbReference>
<protein>
    <submittedName>
        <fullName evidence="2">GNAT family N-acetyltransferase</fullName>
    </submittedName>
</protein>
<dbReference type="AlphaFoldDB" id="A0A5B8FYX5"/>
<dbReference type="OrthoDB" id="20916at2"/>
<dbReference type="Proteomes" id="UP000305888">
    <property type="component" value="Chromosome"/>
</dbReference>
<evidence type="ECO:0000259" key="1">
    <source>
        <dbReference type="PROSITE" id="PS51186"/>
    </source>
</evidence>
<accession>A0A5B8FYX5</accession>
<proteinExistence type="predicted"/>
<evidence type="ECO:0000313" key="2">
    <source>
        <dbReference type="EMBL" id="QDL91889.1"/>
    </source>
</evidence>
<dbReference type="PANTHER" id="PTHR47237:SF2">
    <property type="entry name" value="BLL4206 PROTEIN"/>
    <property type="match status" value="1"/>
</dbReference>
<feature type="domain" description="N-acetyltransferase" evidence="1">
    <location>
        <begin position="2"/>
        <end position="137"/>
    </location>
</feature>
<dbReference type="InterPro" id="IPR052729">
    <property type="entry name" value="Acyl/Acetyltrans_Enzymes"/>
</dbReference>
<dbReference type="GO" id="GO:0016747">
    <property type="term" value="F:acyltransferase activity, transferring groups other than amino-acyl groups"/>
    <property type="evidence" value="ECO:0007669"/>
    <property type="project" value="InterPro"/>
</dbReference>
<name>A0A5B8FYX5_9RHOB</name>
<dbReference type="CDD" id="cd04301">
    <property type="entry name" value="NAT_SF"/>
    <property type="match status" value="1"/>
</dbReference>
<dbReference type="KEGG" id="ppru:FDP22_08940"/>